<evidence type="ECO:0000313" key="7">
    <source>
        <dbReference type="EMBL" id="EAY18016.1"/>
    </source>
</evidence>
<evidence type="ECO:0000256" key="2">
    <source>
        <dbReference type="ARBA" id="ARBA00023163"/>
    </source>
</evidence>
<dbReference type="VEuPathDB" id="TrichDB:TVAG_113600"/>
<dbReference type="GO" id="GO:0006362">
    <property type="term" value="P:transcription elongation by RNA polymerase I"/>
    <property type="evidence" value="ECO:0000318"/>
    <property type="project" value="GO_Central"/>
</dbReference>
<gene>
    <name evidence="7" type="ORF">TVAG_113600</name>
</gene>
<dbReference type="HAMAP" id="MF_00025">
    <property type="entry name" value="RNApol_Rpo5_RPB5"/>
    <property type="match status" value="1"/>
</dbReference>
<dbReference type="NCBIfam" id="NF007129">
    <property type="entry name" value="PRK09570.1"/>
    <property type="match status" value="1"/>
</dbReference>
<keyword evidence="3" id="KW-0539">Nucleus</keyword>
<dbReference type="SUPFAM" id="SSF53036">
    <property type="entry name" value="Eukaryotic RPB5 N-terminal domain"/>
    <property type="match status" value="1"/>
</dbReference>
<protein>
    <submittedName>
        <fullName evidence="7">RNA polymerase Rpb5, N-terminal domain containing protein</fullName>
    </submittedName>
</protein>
<dbReference type="Gene3D" id="3.90.940.20">
    <property type="entry name" value="RPB5-like RNA polymerase subunit"/>
    <property type="match status" value="1"/>
</dbReference>
<dbReference type="GO" id="GO:0003899">
    <property type="term" value="F:DNA-directed RNA polymerase activity"/>
    <property type="evidence" value="ECO:0007669"/>
    <property type="project" value="InterPro"/>
</dbReference>
<dbReference type="eggNOG" id="KOG3218">
    <property type="taxonomic scope" value="Eukaryota"/>
</dbReference>
<evidence type="ECO:0000259" key="5">
    <source>
        <dbReference type="Pfam" id="PF01191"/>
    </source>
</evidence>
<evidence type="ECO:0000256" key="4">
    <source>
        <dbReference type="ARBA" id="ARBA00025765"/>
    </source>
</evidence>
<evidence type="ECO:0000256" key="3">
    <source>
        <dbReference type="ARBA" id="ARBA00023242"/>
    </source>
</evidence>
<dbReference type="STRING" id="5722.A2DNL3"/>
<dbReference type="OrthoDB" id="248779at2759"/>
<dbReference type="PANTHER" id="PTHR10535:SF0">
    <property type="entry name" value="DNA-DIRECTED RNA POLYMERASES I, II, AND III SUBUNIT RPABC1"/>
    <property type="match status" value="1"/>
</dbReference>
<organism evidence="7 8">
    <name type="scientific">Trichomonas vaginalis (strain ATCC PRA-98 / G3)</name>
    <dbReference type="NCBI Taxonomy" id="412133"/>
    <lineage>
        <taxon>Eukaryota</taxon>
        <taxon>Metamonada</taxon>
        <taxon>Parabasalia</taxon>
        <taxon>Trichomonadida</taxon>
        <taxon>Trichomonadidae</taxon>
        <taxon>Trichomonas</taxon>
    </lineage>
</organism>
<dbReference type="OMA" id="EHRVIND"/>
<comment type="subcellular location">
    <subcellularLocation>
        <location evidence="1">Nucleus</location>
    </subcellularLocation>
</comment>
<dbReference type="GO" id="GO:0005736">
    <property type="term" value="C:RNA polymerase I complex"/>
    <property type="evidence" value="ECO:0000318"/>
    <property type="project" value="GO_Central"/>
</dbReference>
<dbReference type="PIRSF" id="PIRSF000747">
    <property type="entry name" value="RPB5"/>
    <property type="match status" value="1"/>
</dbReference>
<dbReference type="InterPro" id="IPR035913">
    <property type="entry name" value="RPB5-like_sf"/>
</dbReference>
<dbReference type="InterPro" id="IPR005571">
    <property type="entry name" value="RNA_pol_Rpb5_N"/>
</dbReference>
<dbReference type="Gene3D" id="3.40.1340.10">
    <property type="entry name" value="RNA polymerase, Rpb5, N-terminal domain"/>
    <property type="match status" value="1"/>
</dbReference>
<dbReference type="PANTHER" id="PTHR10535">
    <property type="entry name" value="DNA-DIRECTED RNA POLYMERASES I, II, AND III SUBUNIT RPABC1"/>
    <property type="match status" value="1"/>
</dbReference>
<dbReference type="GO" id="GO:0005665">
    <property type="term" value="C:RNA polymerase II, core complex"/>
    <property type="evidence" value="ECO:0000318"/>
    <property type="project" value="GO_Central"/>
</dbReference>
<dbReference type="InterPro" id="IPR020608">
    <property type="entry name" value="RNA_pol_subH/Rpb5_CS"/>
</dbReference>
<name>A2DNL3_TRIV3</name>
<feature type="domain" description="RNA polymerase subunit H/Rpb5 C-terminal" evidence="5">
    <location>
        <begin position="129"/>
        <end position="201"/>
    </location>
</feature>
<dbReference type="Pfam" id="PF03871">
    <property type="entry name" value="RNA_pol_Rpb5_N"/>
    <property type="match status" value="1"/>
</dbReference>
<reference evidence="7" key="2">
    <citation type="journal article" date="2007" name="Science">
        <title>Draft genome sequence of the sexually transmitted pathogen Trichomonas vaginalis.</title>
        <authorList>
            <person name="Carlton J.M."/>
            <person name="Hirt R.P."/>
            <person name="Silva J.C."/>
            <person name="Delcher A.L."/>
            <person name="Schatz M."/>
            <person name="Zhao Q."/>
            <person name="Wortman J.R."/>
            <person name="Bidwell S.L."/>
            <person name="Alsmark U.C.M."/>
            <person name="Besteiro S."/>
            <person name="Sicheritz-Ponten T."/>
            <person name="Noel C.J."/>
            <person name="Dacks J.B."/>
            <person name="Foster P.G."/>
            <person name="Simillion C."/>
            <person name="Van de Peer Y."/>
            <person name="Miranda-Saavedra D."/>
            <person name="Barton G.J."/>
            <person name="Westrop G.D."/>
            <person name="Mueller S."/>
            <person name="Dessi D."/>
            <person name="Fiori P.L."/>
            <person name="Ren Q."/>
            <person name="Paulsen I."/>
            <person name="Zhang H."/>
            <person name="Bastida-Corcuera F.D."/>
            <person name="Simoes-Barbosa A."/>
            <person name="Brown M.T."/>
            <person name="Hayes R.D."/>
            <person name="Mukherjee M."/>
            <person name="Okumura C.Y."/>
            <person name="Schneider R."/>
            <person name="Smith A.J."/>
            <person name="Vanacova S."/>
            <person name="Villalvazo M."/>
            <person name="Haas B.J."/>
            <person name="Pertea M."/>
            <person name="Feldblyum T.V."/>
            <person name="Utterback T.R."/>
            <person name="Shu C.L."/>
            <person name="Osoegawa K."/>
            <person name="de Jong P.J."/>
            <person name="Hrdy I."/>
            <person name="Horvathova L."/>
            <person name="Zubacova Z."/>
            <person name="Dolezal P."/>
            <person name="Malik S.B."/>
            <person name="Logsdon J.M. Jr."/>
            <person name="Henze K."/>
            <person name="Gupta A."/>
            <person name="Wang C.C."/>
            <person name="Dunne R.L."/>
            <person name="Upcroft J.A."/>
            <person name="Upcroft P."/>
            <person name="White O."/>
            <person name="Salzberg S.L."/>
            <person name="Tang P."/>
            <person name="Chiu C.-H."/>
            <person name="Lee Y.-S."/>
            <person name="Embley T.M."/>
            <person name="Coombs G.H."/>
            <person name="Mottram J.C."/>
            <person name="Tachezy J."/>
            <person name="Fraser-Liggett C.M."/>
            <person name="Johnson P.J."/>
        </authorList>
    </citation>
    <scope>NUCLEOTIDE SEQUENCE [LARGE SCALE GENOMIC DNA]</scope>
    <source>
        <strain evidence="7">G3</strain>
    </source>
</reference>
<evidence type="ECO:0000256" key="1">
    <source>
        <dbReference type="ARBA" id="ARBA00004123"/>
    </source>
</evidence>
<comment type="similarity">
    <text evidence="4">Belongs to the archaeal Rpo5/eukaryotic RPB5 RNA polymerase subunit family.</text>
</comment>
<feature type="domain" description="RNA polymerase Rpb5 N-terminal" evidence="6">
    <location>
        <begin position="5"/>
        <end position="84"/>
    </location>
</feature>
<proteinExistence type="inferred from homology"/>
<dbReference type="SUPFAM" id="SSF55287">
    <property type="entry name" value="RPB5-like RNA polymerase subunit"/>
    <property type="match status" value="1"/>
</dbReference>
<dbReference type="VEuPathDB" id="TrichDB:TVAGG3_0608470"/>
<dbReference type="FunCoup" id="A2DNL3">
    <property type="interactions" value="675"/>
</dbReference>
<dbReference type="Proteomes" id="UP000001542">
    <property type="component" value="Unassembled WGS sequence"/>
</dbReference>
<dbReference type="GO" id="GO:0005666">
    <property type="term" value="C:RNA polymerase III complex"/>
    <property type="evidence" value="ECO:0000318"/>
    <property type="project" value="GO_Central"/>
</dbReference>
<dbReference type="InterPro" id="IPR036710">
    <property type="entry name" value="RNA_pol_Rpb5_N_sf"/>
</dbReference>
<dbReference type="EMBL" id="DS113223">
    <property type="protein sequence ID" value="EAY18016.1"/>
    <property type="molecule type" value="Genomic_DNA"/>
</dbReference>
<dbReference type="GO" id="GO:0042797">
    <property type="term" value="P:tRNA transcription by RNA polymerase III"/>
    <property type="evidence" value="ECO:0000318"/>
    <property type="project" value="GO_Central"/>
</dbReference>
<dbReference type="KEGG" id="tva:5463520"/>
<evidence type="ECO:0000313" key="8">
    <source>
        <dbReference type="Proteomes" id="UP000001542"/>
    </source>
</evidence>
<dbReference type="PROSITE" id="PS01110">
    <property type="entry name" value="RNA_POL_H_23KD"/>
    <property type="match status" value="1"/>
</dbReference>
<keyword evidence="2" id="KW-0804">Transcription</keyword>
<evidence type="ECO:0000259" key="6">
    <source>
        <dbReference type="Pfam" id="PF03871"/>
    </source>
</evidence>
<dbReference type="Pfam" id="PF01191">
    <property type="entry name" value="RNA_pol_Rpb5_C"/>
    <property type="match status" value="1"/>
</dbReference>
<sequence length="202" mass="23448">MSSEKESMYFRIYHTINQMMRDRGYNVDPSRLEISHDKFNKVYSGNPHNLNECYSNMEGERILTFFDLIERLDSKTIQTIIKNMDEAGVNRAIVIGPEGILTPTAARNLDNVRSSGKTIEFFSFDEVIINITEHELVPKHEVLTEDEKQEVLKRYNVTETQLPRILRTDPVSRYLGVKPGQLLKITRNSDTAGHYVTYRLVY</sequence>
<dbReference type="FunFam" id="3.90.940.20:FF:000001">
    <property type="entry name" value="DNA-directed RNA polymerases I, II, and III subunit RPABC1"/>
    <property type="match status" value="1"/>
</dbReference>
<dbReference type="InterPro" id="IPR014381">
    <property type="entry name" value="Arch_Rpo5/euc_Rpb5"/>
</dbReference>
<keyword evidence="8" id="KW-1185">Reference proteome</keyword>
<dbReference type="InParanoid" id="A2DNL3"/>
<dbReference type="GO" id="GO:0003677">
    <property type="term" value="F:DNA binding"/>
    <property type="evidence" value="ECO:0007669"/>
    <property type="project" value="InterPro"/>
</dbReference>
<accession>A2DNL3</accession>
<dbReference type="GO" id="GO:0006366">
    <property type="term" value="P:transcription by RNA polymerase II"/>
    <property type="evidence" value="ECO:0000318"/>
    <property type="project" value="GO_Central"/>
</dbReference>
<dbReference type="AlphaFoldDB" id="A2DNL3"/>
<dbReference type="InterPro" id="IPR000783">
    <property type="entry name" value="RNA_pol_subH/Rpb5_C"/>
</dbReference>
<dbReference type="RefSeq" id="XP_001579002.1">
    <property type="nucleotide sequence ID" value="XM_001578952.1"/>
</dbReference>
<reference evidence="7" key="1">
    <citation type="submission" date="2006-10" db="EMBL/GenBank/DDBJ databases">
        <authorList>
            <person name="Amadeo P."/>
            <person name="Zhao Q."/>
            <person name="Wortman J."/>
            <person name="Fraser-Liggett C."/>
            <person name="Carlton J."/>
        </authorList>
    </citation>
    <scope>NUCLEOTIDE SEQUENCE</scope>
    <source>
        <strain evidence="7">G3</strain>
    </source>
</reference>
<dbReference type="SMR" id="A2DNL3"/>